<evidence type="ECO:0000313" key="3">
    <source>
        <dbReference type="Proteomes" id="UP001497744"/>
    </source>
</evidence>
<keyword evidence="1" id="KW-1133">Transmembrane helix</keyword>
<accession>A0AAV4LXM9</accession>
<reference evidence="2 3" key="1">
    <citation type="submission" date="2021-06" db="EMBL/GenBank/DDBJ databases">
        <title>Genome sequence of Babesia caballi.</title>
        <authorList>
            <person name="Yamagishi J."/>
            <person name="Kidaka T."/>
            <person name="Ochi A."/>
        </authorList>
    </citation>
    <scope>NUCLEOTIDE SEQUENCE [LARGE SCALE GENOMIC DNA]</scope>
    <source>
        <strain evidence="2">USDA-D6B2</strain>
    </source>
</reference>
<dbReference type="RefSeq" id="XP_067715965.1">
    <property type="nucleotide sequence ID" value="XM_067859864.1"/>
</dbReference>
<proteinExistence type="predicted"/>
<dbReference type="GeneID" id="94195377"/>
<evidence type="ECO:0000313" key="2">
    <source>
        <dbReference type="EMBL" id="GIX63896.1"/>
    </source>
</evidence>
<keyword evidence="1" id="KW-0472">Membrane</keyword>
<dbReference type="Proteomes" id="UP001497744">
    <property type="component" value="Unassembled WGS sequence"/>
</dbReference>
<dbReference type="AlphaFoldDB" id="A0AAV4LXM9"/>
<organism evidence="2 3">
    <name type="scientific">Babesia caballi</name>
    <dbReference type="NCBI Taxonomy" id="5871"/>
    <lineage>
        <taxon>Eukaryota</taxon>
        <taxon>Sar</taxon>
        <taxon>Alveolata</taxon>
        <taxon>Apicomplexa</taxon>
        <taxon>Aconoidasida</taxon>
        <taxon>Piroplasmida</taxon>
        <taxon>Babesiidae</taxon>
        <taxon>Babesia</taxon>
    </lineage>
</organism>
<name>A0AAV4LXM9_BABCB</name>
<comment type="caution">
    <text evidence="2">The sequence shown here is derived from an EMBL/GenBank/DDBJ whole genome shotgun (WGS) entry which is preliminary data.</text>
</comment>
<dbReference type="EMBL" id="BPLF01000002">
    <property type="protein sequence ID" value="GIX63896.1"/>
    <property type="molecule type" value="Genomic_DNA"/>
</dbReference>
<protein>
    <submittedName>
        <fullName evidence="2">Variant erythrocyte surface antigen-1 family protein</fullName>
    </submittedName>
</protein>
<keyword evidence="1" id="KW-0812">Transmembrane</keyword>
<keyword evidence="3" id="KW-1185">Reference proteome</keyword>
<feature type="transmembrane region" description="Helical" evidence="1">
    <location>
        <begin position="309"/>
        <end position="332"/>
    </location>
</feature>
<gene>
    <name evidence="2" type="ORF">BcabD6B2_33310</name>
</gene>
<sequence length="333" mass="37046">MTQSQPYQTLKHTPTNLKEALDWMVRVTGEDDPTDGYRQSSIDSLGAALRMILDGEKCKCIDENLRTTFERILETFKEQLGDRIGRNSSPVDKIVQACAFFVGYDKGDGLISGNGIGRKNSGNLTNGYKSSYSTDASWTEFKNNDGDIKEAAKNFPKAITIIYPKLVYLYLKCQRYGDWNKQTFDTRDSSDLAKFLVAEGYDLSKVTTGSTDGAHKNSGAVFANRLKLAFPEFEKINSCIPNCREFFEVFELNDSTTCLENLQKQILEKFKNGSWTCDDCPFTTLFIVSCAYLGFTDPSFTVKVMVPTFLGVAGAAGVAYASYLYGLIPALFA</sequence>
<evidence type="ECO:0000256" key="1">
    <source>
        <dbReference type="SAM" id="Phobius"/>
    </source>
</evidence>